<reference evidence="5 6" key="1">
    <citation type="journal article" date="2018" name="Biotechnol. Adv.">
        <title>Improved genomic resources and new bioinformatic workflow for the carcinogenic parasite Clonorchis sinensis: Biotechnological implications.</title>
        <authorList>
            <person name="Wang D."/>
            <person name="Korhonen P.K."/>
            <person name="Gasser R.B."/>
            <person name="Young N.D."/>
        </authorList>
    </citation>
    <scope>NUCLEOTIDE SEQUENCE [LARGE SCALE GENOMIC DNA]</scope>
    <source>
        <strain evidence="5">Cs-k2</strain>
    </source>
</reference>
<organism evidence="5 6">
    <name type="scientific">Clonorchis sinensis</name>
    <name type="common">Chinese liver fluke</name>
    <dbReference type="NCBI Taxonomy" id="79923"/>
    <lineage>
        <taxon>Eukaryota</taxon>
        <taxon>Metazoa</taxon>
        <taxon>Spiralia</taxon>
        <taxon>Lophotrochozoa</taxon>
        <taxon>Platyhelminthes</taxon>
        <taxon>Trematoda</taxon>
        <taxon>Digenea</taxon>
        <taxon>Opisthorchiida</taxon>
        <taxon>Opisthorchiata</taxon>
        <taxon>Opisthorchiidae</taxon>
        <taxon>Clonorchis</taxon>
    </lineage>
</organism>
<dbReference type="PANTHER" id="PTHR47966">
    <property type="entry name" value="BETA-SITE APP-CLEAVING ENZYME, ISOFORM A-RELATED"/>
    <property type="match status" value="1"/>
</dbReference>
<name>A0A8T1N445_CLOSI</name>
<evidence type="ECO:0000256" key="2">
    <source>
        <dbReference type="PIRSR" id="PIRSR601461-2"/>
    </source>
</evidence>
<dbReference type="AlphaFoldDB" id="A0A8T1N445"/>
<dbReference type="Proteomes" id="UP000286415">
    <property type="component" value="Unassembled WGS sequence"/>
</dbReference>
<comment type="similarity">
    <text evidence="1">Belongs to the peptidase A1 family.</text>
</comment>
<dbReference type="PROSITE" id="PS51767">
    <property type="entry name" value="PEPTIDASE_A1"/>
    <property type="match status" value="1"/>
</dbReference>
<feature type="disulfide bond" evidence="2">
    <location>
        <begin position="282"/>
        <end position="320"/>
    </location>
</feature>
<dbReference type="SUPFAM" id="SSF50630">
    <property type="entry name" value="Acid proteases"/>
    <property type="match status" value="1"/>
</dbReference>
<keyword evidence="3" id="KW-0732">Signal</keyword>
<dbReference type="InterPro" id="IPR034164">
    <property type="entry name" value="Pepsin-like_dom"/>
</dbReference>
<dbReference type="InterPro" id="IPR021109">
    <property type="entry name" value="Peptidase_aspartic_dom_sf"/>
</dbReference>
<feature type="signal peptide" evidence="3">
    <location>
        <begin position="1"/>
        <end position="24"/>
    </location>
</feature>
<dbReference type="GO" id="GO:0006508">
    <property type="term" value="P:proteolysis"/>
    <property type="evidence" value="ECO:0007669"/>
    <property type="project" value="InterPro"/>
</dbReference>
<gene>
    <name evidence="5" type="ORF">CSKR_203858</name>
</gene>
<evidence type="ECO:0000256" key="3">
    <source>
        <dbReference type="SAM" id="SignalP"/>
    </source>
</evidence>
<dbReference type="CDD" id="cd05471">
    <property type="entry name" value="pepsin_like"/>
    <property type="match status" value="1"/>
</dbReference>
<dbReference type="PANTHER" id="PTHR47966:SF51">
    <property type="entry name" value="BETA-SITE APP-CLEAVING ENZYME, ISOFORM A-RELATED"/>
    <property type="match status" value="1"/>
</dbReference>
<evidence type="ECO:0000313" key="5">
    <source>
        <dbReference type="EMBL" id="KAG5455231.1"/>
    </source>
</evidence>
<feature type="domain" description="Peptidase A1" evidence="4">
    <location>
        <begin position="44"/>
        <end position="358"/>
    </location>
</feature>
<sequence>MTKLNTTVVCLVILINFDSIFVTAVHPKKLEVHIPLTISPAGHNYAIIQIGRQKNFRMMFDTGTSLWWVQSDAVLLSHKVGGTRYNRHTETRVLRETFEQTVGHRQTILTGNIVEDNFIIGEAKFQSLSFVEVVGTSESMSTDNVYDGVIGMGKSRGSAFPSLINLMLRCRKIESGVFTFRFCGTRTSETSPFRAVKGDLVFGNIRTEYSDGPMTHVQIRQSNPWTITVDAIYIDSIPLCSFCVVSIHTGEPRTTGPKRMIKTILKRLTETDRENGKIFVRCDLKGIIPTLILQLKGRYFYIPLTKLMSPRFYSVDGPECDSGFEIPGEHQDGWIFGLSLLRNFHVAFHEDAQLLGFARVHC</sequence>
<dbReference type="OrthoDB" id="2747330at2759"/>
<keyword evidence="6" id="KW-1185">Reference proteome</keyword>
<dbReference type="Gene3D" id="2.40.70.10">
    <property type="entry name" value="Acid Proteases"/>
    <property type="match status" value="2"/>
</dbReference>
<proteinExistence type="inferred from homology"/>
<dbReference type="EMBL" id="NIRI02000005">
    <property type="protein sequence ID" value="KAG5455231.1"/>
    <property type="molecule type" value="Genomic_DNA"/>
</dbReference>
<evidence type="ECO:0000256" key="1">
    <source>
        <dbReference type="ARBA" id="ARBA00007447"/>
    </source>
</evidence>
<protein>
    <submittedName>
        <fullName evidence="5">Gastricsin, variant 2</fullName>
    </submittedName>
</protein>
<accession>A0A8T1N445</accession>
<keyword evidence="2" id="KW-1015">Disulfide bond</keyword>
<feature type="chain" id="PRO_5035763457" evidence="3">
    <location>
        <begin position="25"/>
        <end position="362"/>
    </location>
</feature>
<reference evidence="5 6" key="2">
    <citation type="journal article" date="2021" name="Genomics">
        <title>High-quality reference genome for Clonorchis sinensis.</title>
        <authorList>
            <person name="Young N.D."/>
            <person name="Stroehlein A.J."/>
            <person name="Kinkar L."/>
            <person name="Wang T."/>
            <person name="Sohn W.M."/>
            <person name="Chang B.C.H."/>
            <person name="Kaur P."/>
            <person name="Weisz D."/>
            <person name="Dudchenko O."/>
            <person name="Aiden E.L."/>
            <person name="Korhonen P.K."/>
            <person name="Gasser R.B."/>
        </authorList>
    </citation>
    <scope>NUCLEOTIDE SEQUENCE [LARGE SCALE GENOMIC DNA]</scope>
    <source>
        <strain evidence="5">Cs-k2</strain>
    </source>
</reference>
<comment type="caution">
    <text evidence="5">The sequence shown here is derived from an EMBL/GenBank/DDBJ whole genome shotgun (WGS) entry which is preliminary data.</text>
</comment>
<dbReference type="GO" id="GO:0004190">
    <property type="term" value="F:aspartic-type endopeptidase activity"/>
    <property type="evidence" value="ECO:0007669"/>
    <property type="project" value="InterPro"/>
</dbReference>
<dbReference type="Pfam" id="PF00026">
    <property type="entry name" value="Asp"/>
    <property type="match status" value="1"/>
</dbReference>
<evidence type="ECO:0000259" key="4">
    <source>
        <dbReference type="PROSITE" id="PS51767"/>
    </source>
</evidence>
<dbReference type="InterPro" id="IPR001461">
    <property type="entry name" value="Aspartic_peptidase_A1"/>
</dbReference>
<dbReference type="InterPro" id="IPR033121">
    <property type="entry name" value="PEPTIDASE_A1"/>
</dbReference>
<evidence type="ECO:0000313" key="6">
    <source>
        <dbReference type="Proteomes" id="UP000286415"/>
    </source>
</evidence>